<organism evidence="2 3">
    <name type="scientific">Exophiala sideris</name>
    <dbReference type="NCBI Taxonomy" id="1016849"/>
    <lineage>
        <taxon>Eukaryota</taxon>
        <taxon>Fungi</taxon>
        <taxon>Dikarya</taxon>
        <taxon>Ascomycota</taxon>
        <taxon>Pezizomycotina</taxon>
        <taxon>Eurotiomycetes</taxon>
        <taxon>Chaetothyriomycetidae</taxon>
        <taxon>Chaetothyriales</taxon>
        <taxon>Herpotrichiellaceae</taxon>
        <taxon>Exophiala</taxon>
    </lineage>
</organism>
<dbReference type="EMBL" id="KN846952">
    <property type="protein sequence ID" value="KIV83500.1"/>
    <property type="molecule type" value="Genomic_DNA"/>
</dbReference>
<sequence>MSLQDNLLWMPKSRMSSVVGATETRESTLEEFDDGMNPHHQQSFPREPPSKDPVMHVQLKEVTIEYQGITRSSRVGIPPGRNKFSHQKKRTL</sequence>
<reference evidence="2 3" key="1">
    <citation type="submission" date="2015-01" db="EMBL/GenBank/DDBJ databases">
        <title>The Genome Sequence of Exophiala sideris CBS121828.</title>
        <authorList>
            <consortium name="The Broad Institute Genomics Platform"/>
            <person name="Cuomo C."/>
            <person name="de Hoog S."/>
            <person name="Gorbushina A."/>
            <person name="Stielow B."/>
            <person name="Teixiera M."/>
            <person name="Abouelleil A."/>
            <person name="Chapman S.B."/>
            <person name="Priest M."/>
            <person name="Young S.K."/>
            <person name="Wortman J."/>
            <person name="Nusbaum C."/>
            <person name="Birren B."/>
        </authorList>
    </citation>
    <scope>NUCLEOTIDE SEQUENCE [LARGE SCALE GENOMIC DNA]</scope>
    <source>
        <strain evidence="2 3">CBS 121828</strain>
    </source>
</reference>
<dbReference type="Proteomes" id="UP000053599">
    <property type="component" value="Unassembled WGS sequence"/>
</dbReference>
<accession>A0A0D1W477</accession>
<evidence type="ECO:0000256" key="1">
    <source>
        <dbReference type="SAM" id="MobiDB-lite"/>
    </source>
</evidence>
<feature type="compositionally biased region" description="Basic residues" evidence="1">
    <location>
        <begin position="83"/>
        <end position="92"/>
    </location>
</feature>
<gene>
    <name evidence="2" type="ORF">PV11_05521</name>
</gene>
<dbReference type="AlphaFoldDB" id="A0A0D1W477"/>
<protein>
    <submittedName>
        <fullName evidence="2">Uncharacterized protein</fullName>
    </submittedName>
</protein>
<proteinExistence type="predicted"/>
<evidence type="ECO:0000313" key="2">
    <source>
        <dbReference type="EMBL" id="KIV83500.1"/>
    </source>
</evidence>
<evidence type="ECO:0000313" key="3">
    <source>
        <dbReference type="Proteomes" id="UP000053599"/>
    </source>
</evidence>
<name>A0A0D1W477_9EURO</name>
<feature type="region of interest" description="Disordered" evidence="1">
    <location>
        <begin position="71"/>
        <end position="92"/>
    </location>
</feature>
<feature type="region of interest" description="Disordered" evidence="1">
    <location>
        <begin position="14"/>
        <end position="52"/>
    </location>
</feature>
<dbReference type="HOGENOM" id="CLU_2413279_0_0_1"/>